<gene>
    <name evidence="1" type="ORF">GGE46_002617</name>
    <name evidence="2" type="ORF">GGE57_002388</name>
</gene>
<evidence type="ECO:0000313" key="4">
    <source>
        <dbReference type="Proteomes" id="UP000557344"/>
    </source>
</evidence>
<comment type="caution">
    <text evidence="1">The sequence shown here is derived from an EMBL/GenBank/DDBJ whole genome shotgun (WGS) entry which is preliminary data.</text>
</comment>
<sequence>MEQNRNAGRWRMIAHAANSASTSVIPDLAPGFSRIDGCSGRAVRAPLNASLEVGRVATLSCNQNHIRRKCFAIRSIHFSVHIVGLLHARLSRSGVLVGAPAQKDKRWNYPRSASGVGFDVDCVSSDRFPRKRSSLGANRFLALQCDGADLTQQSSQELTETIENYRFSDASDAAKDGASGTAPNVIHFP</sequence>
<name>A0A7W6V9D4_RHIET</name>
<evidence type="ECO:0000313" key="3">
    <source>
        <dbReference type="Proteomes" id="UP000523431"/>
    </source>
</evidence>
<dbReference type="EMBL" id="JACIID010000004">
    <property type="protein sequence ID" value="MBB4535639.1"/>
    <property type="molecule type" value="Genomic_DNA"/>
</dbReference>
<dbReference type="Proteomes" id="UP000523431">
    <property type="component" value="Unassembled WGS sequence"/>
</dbReference>
<dbReference type="Proteomes" id="UP000557344">
    <property type="component" value="Unassembled WGS sequence"/>
</dbReference>
<organism evidence="1 4">
    <name type="scientific">Rhizobium etli</name>
    <dbReference type="NCBI Taxonomy" id="29449"/>
    <lineage>
        <taxon>Bacteria</taxon>
        <taxon>Pseudomonadati</taxon>
        <taxon>Pseudomonadota</taxon>
        <taxon>Alphaproteobacteria</taxon>
        <taxon>Hyphomicrobiales</taxon>
        <taxon>Rhizobiaceae</taxon>
        <taxon>Rhizobium/Agrobacterium group</taxon>
        <taxon>Rhizobium</taxon>
    </lineage>
</organism>
<dbReference type="AlphaFoldDB" id="A0A7W6V9D4"/>
<proteinExistence type="predicted"/>
<reference evidence="3 4" key="1">
    <citation type="submission" date="2020-08" db="EMBL/GenBank/DDBJ databases">
        <title>Genomic Encyclopedia of Type Strains, Phase IV (KMG-V): Genome sequencing to study the core and pangenomes of soil and plant-associated prokaryotes.</title>
        <authorList>
            <person name="Whitman W."/>
        </authorList>
    </citation>
    <scope>NUCLEOTIDE SEQUENCE [LARGE SCALE GENOMIC DNA]</scope>
    <source>
        <strain evidence="1 4">SEMIA 471</strain>
        <strain evidence="2 3">SEMIA 489</strain>
    </source>
</reference>
<dbReference type="EMBL" id="JACIHU010000004">
    <property type="protein sequence ID" value="MBB4480036.1"/>
    <property type="molecule type" value="Genomic_DNA"/>
</dbReference>
<protein>
    <submittedName>
        <fullName evidence="1">Uncharacterized protein</fullName>
    </submittedName>
</protein>
<evidence type="ECO:0000313" key="1">
    <source>
        <dbReference type="EMBL" id="MBB4480036.1"/>
    </source>
</evidence>
<accession>A0A7W6V9D4</accession>
<evidence type="ECO:0000313" key="2">
    <source>
        <dbReference type="EMBL" id="MBB4535639.1"/>
    </source>
</evidence>